<accession>A0A4Y2HEF8</accession>
<dbReference type="EMBL" id="BGPR01258277">
    <property type="protein sequence ID" value="GBM63683.1"/>
    <property type="molecule type" value="Genomic_DNA"/>
</dbReference>
<keyword evidence="2" id="KW-1185">Reference proteome</keyword>
<sequence length="68" mass="8202">EATTKERYHRLQCSSRVQKRMMGKRKDWQMEMDLELEENDGHRVAMTTSFRQRKIMGIDIVTMHDDES</sequence>
<comment type="caution">
    <text evidence="1">The sequence shown here is derived from an EMBL/GenBank/DDBJ whole genome shotgun (WGS) entry which is preliminary data.</text>
</comment>
<name>A0A4Y2HEF8_ARAVE</name>
<reference evidence="1 2" key="1">
    <citation type="journal article" date="2019" name="Sci. Rep.">
        <title>Orb-weaving spider Araneus ventricosus genome elucidates the spidroin gene catalogue.</title>
        <authorList>
            <person name="Kono N."/>
            <person name="Nakamura H."/>
            <person name="Ohtoshi R."/>
            <person name="Moran D.A.P."/>
            <person name="Shinohara A."/>
            <person name="Yoshida Y."/>
            <person name="Fujiwara M."/>
            <person name="Mori M."/>
            <person name="Tomita M."/>
            <person name="Arakawa K."/>
        </authorList>
    </citation>
    <scope>NUCLEOTIDE SEQUENCE [LARGE SCALE GENOMIC DNA]</scope>
</reference>
<evidence type="ECO:0000313" key="1">
    <source>
        <dbReference type="EMBL" id="GBM63683.1"/>
    </source>
</evidence>
<gene>
    <name evidence="1" type="ORF">AVEN_26419_1</name>
</gene>
<dbReference type="AlphaFoldDB" id="A0A4Y2HEF8"/>
<proteinExistence type="predicted"/>
<dbReference type="Proteomes" id="UP000499080">
    <property type="component" value="Unassembled WGS sequence"/>
</dbReference>
<protein>
    <submittedName>
        <fullName evidence="1">Uncharacterized protein</fullName>
    </submittedName>
</protein>
<feature type="non-terminal residue" evidence="1">
    <location>
        <position position="1"/>
    </location>
</feature>
<evidence type="ECO:0000313" key="2">
    <source>
        <dbReference type="Proteomes" id="UP000499080"/>
    </source>
</evidence>
<organism evidence="1 2">
    <name type="scientific">Araneus ventricosus</name>
    <name type="common">Orbweaver spider</name>
    <name type="synonym">Epeira ventricosa</name>
    <dbReference type="NCBI Taxonomy" id="182803"/>
    <lineage>
        <taxon>Eukaryota</taxon>
        <taxon>Metazoa</taxon>
        <taxon>Ecdysozoa</taxon>
        <taxon>Arthropoda</taxon>
        <taxon>Chelicerata</taxon>
        <taxon>Arachnida</taxon>
        <taxon>Araneae</taxon>
        <taxon>Araneomorphae</taxon>
        <taxon>Entelegynae</taxon>
        <taxon>Araneoidea</taxon>
        <taxon>Araneidae</taxon>
        <taxon>Araneus</taxon>
    </lineage>
</organism>